<evidence type="ECO:0000313" key="2">
    <source>
        <dbReference type="EMBL" id="KAJ7017665.1"/>
    </source>
</evidence>
<name>A0AAD6S0H1_9AGAR</name>
<proteinExistence type="predicted"/>
<dbReference type="AlphaFoldDB" id="A0AAD6S0H1"/>
<sequence length="234" mass="26691">MSNAYRGRGGRGRPRHRNRHYNPRDTVDTYFGRGSNKRDRSYSPDERSVRRRDESDNRSTQHREDSPNDRTRRREDSLDSRSDAGHTLREESRDSGRGDVTPRVRRELSPYHRPSSAEMDEVARRDLEQQFRRFQQKRDVENAAIKRARETKAAVARASEDVEMTPAAQELVDDSVSPKARGKQKAVEPIFVADSSTATPGKSTNDLDFLDTLWALDEDGNALPPLPSSPENEA</sequence>
<feature type="compositionally biased region" description="Basic residues" evidence="1">
    <location>
        <begin position="8"/>
        <end position="21"/>
    </location>
</feature>
<feature type="region of interest" description="Disordered" evidence="1">
    <location>
        <begin position="1"/>
        <end position="124"/>
    </location>
</feature>
<evidence type="ECO:0000313" key="3">
    <source>
        <dbReference type="Proteomes" id="UP001218188"/>
    </source>
</evidence>
<protein>
    <submittedName>
        <fullName evidence="2">Uncharacterized protein</fullName>
    </submittedName>
</protein>
<dbReference type="Proteomes" id="UP001218188">
    <property type="component" value="Unassembled WGS sequence"/>
</dbReference>
<reference evidence="2" key="1">
    <citation type="submission" date="2023-03" db="EMBL/GenBank/DDBJ databases">
        <title>Massive genome expansion in bonnet fungi (Mycena s.s.) driven by repeated elements and novel gene families across ecological guilds.</title>
        <authorList>
            <consortium name="Lawrence Berkeley National Laboratory"/>
            <person name="Harder C.B."/>
            <person name="Miyauchi S."/>
            <person name="Viragh M."/>
            <person name="Kuo A."/>
            <person name="Thoen E."/>
            <person name="Andreopoulos B."/>
            <person name="Lu D."/>
            <person name="Skrede I."/>
            <person name="Drula E."/>
            <person name="Henrissat B."/>
            <person name="Morin E."/>
            <person name="Kohler A."/>
            <person name="Barry K."/>
            <person name="LaButti K."/>
            <person name="Morin E."/>
            <person name="Salamov A."/>
            <person name="Lipzen A."/>
            <person name="Mereny Z."/>
            <person name="Hegedus B."/>
            <person name="Baldrian P."/>
            <person name="Stursova M."/>
            <person name="Weitz H."/>
            <person name="Taylor A."/>
            <person name="Grigoriev I.V."/>
            <person name="Nagy L.G."/>
            <person name="Martin F."/>
            <person name="Kauserud H."/>
        </authorList>
    </citation>
    <scope>NUCLEOTIDE SEQUENCE</scope>
    <source>
        <strain evidence="2">CBHHK200</strain>
    </source>
</reference>
<comment type="caution">
    <text evidence="2">The sequence shown here is derived from an EMBL/GenBank/DDBJ whole genome shotgun (WGS) entry which is preliminary data.</text>
</comment>
<keyword evidence="3" id="KW-1185">Reference proteome</keyword>
<gene>
    <name evidence="2" type="ORF">C8F04DRAFT_1278993</name>
</gene>
<dbReference type="EMBL" id="JARJCM010000388">
    <property type="protein sequence ID" value="KAJ7017665.1"/>
    <property type="molecule type" value="Genomic_DNA"/>
</dbReference>
<organism evidence="2 3">
    <name type="scientific">Mycena alexandri</name>
    <dbReference type="NCBI Taxonomy" id="1745969"/>
    <lineage>
        <taxon>Eukaryota</taxon>
        <taxon>Fungi</taxon>
        <taxon>Dikarya</taxon>
        <taxon>Basidiomycota</taxon>
        <taxon>Agaricomycotina</taxon>
        <taxon>Agaricomycetes</taxon>
        <taxon>Agaricomycetidae</taxon>
        <taxon>Agaricales</taxon>
        <taxon>Marasmiineae</taxon>
        <taxon>Mycenaceae</taxon>
        <taxon>Mycena</taxon>
    </lineage>
</organism>
<feature type="compositionally biased region" description="Basic and acidic residues" evidence="1">
    <location>
        <begin position="36"/>
        <end position="110"/>
    </location>
</feature>
<evidence type="ECO:0000256" key="1">
    <source>
        <dbReference type="SAM" id="MobiDB-lite"/>
    </source>
</evidence>
<accession>A0AAD6S0H1</accession>